<evidence type="ECO:0000259" key="1">
    <source>
        <dbReference type="PROSITE" id="PS51406"/>
    </source>
</evidence>
<comment type="caution">
    <text evidence="2">The sequence shown here is derived from an EMBL/GenBank/DDBJ whole genome shotgun (WGS) entry which is preliminary data.</text>
</comment>
<dbReference type="InterPro" id="IPR036056">
    <property type="entry name" value="Fibrinogen-like_C"/>
</dbReference>
<evidence type="ECO:0000313" key="2">
    <source>
        <dbReference type="EMBL" id="CAK8681069.1"/>
    </source>
</evidence>
<dbReference type="PANTHER" id="PTHR19143">
    <property type="entry name" value="FIBRINOGEN/TENASCIN/ANGIOPOEITIN"/>
    <property type="match status" value="1"/>
</dbReference>
<organism evidence="2 3">
    <name type="scientific">Clavelina lepadiformis</name>
    <name type="common">Light-bulb sea squirt</name>
    <name type="synonym">Ascidia lepadiformis</name>
    <dbReference type="NCBI Taxonomy" id="159417"/>
    <lineage>
        <taxon>Eukaryota</taxon>
        <taxon>Metazoa</taxon>
        <taxon>Chordata</taxon>
        <taxon>Tunicata</taxon>
        <taxon>Ascidiacea</taxon>
        <taxon>Aplousobranchia</taxon>
        <taxon>Clavelinidae</taxon>
        <taxon>Clavelina</taxon>
    </lineage>
</organism>
<feature type="domain" description="Fibrinogen C-terminal" evidence="1">
    <location>
        <begin position="1"/>
        <end position="207"/>
    </location>
</feature>
<proteinExistence type="predicted"/>
<dbReference type="SUPFAM" id="SSF56496">
    <property type="entry name" value="Fibrinogen C-terminal domain-like"/>
    <property type="match status" value="1"/>
</dbReference>
<accession>A0ABP0FN51</accession>
<keyword evidence="3" id="KW-1185">Reference proteome</keyword>
<dbReference type="InterPro" id="IPR014716">
    <property type="entry name" value="Fibrinogen_a/b/g_C_1"/>
</dbReference>
<dbReference type="InterPro" id="IPR002181">
    <property type="entry name" value="Fibrinogen_a/b/g_C_dom"/>
</dbReference>
<evidence type="ECO:0000313" key="3">
    <source>
        <dbReference type="Proteomes" id="UP001642483"/>
    </source>
</evidence>
<gene>
    <name evidence="2" type="ORF">CVLEPA_LOCUS11308</name>
</gene>
<dbReference type="CDD" id="cd00087">
    <property type="entry name" value="FReD"/>
    <property type="match status" value="1"/>
</dbReference>
<name>A0ABP0FN51_CLALP</name>
<protein>
    <recommendedName>
        <fullName evidence="1">Fibrinogen C-terminal domain-containing protein</fullName>
    </recommendedName>
</protein>
<dbReference type="Gene3D" id="3.90.215.10">
    <property type="entry name" value="Gamma Fibrinogen, chain A, domain 1"/>
    <property type="match status" value="1"/>
</dbReference>
<dbReference type="Proteomes" id="UP001642483">
    <property type="component" value="Unassembled WGS sequence"/>
</dbReference>
<dbReference type="PROSITE" id="PS51406">
    <property type="entry name" value="FIBRINOGEN_C_2"/>
    <property type="match status" value="1"/>
</dbReference>
<sequence length="207" mass="23920">MKFTARMDGRYSGLDKFSLNLKFFTEYFCGKCFVQVFQRRFDGSVDFQVGWDAYVNGFGNKSGEFWLGLRKIHQLTEVEGCRLRVDLKDFEGNQAYAEYRSFSVANEDDLFRIRVSGYSGSADDDLRHHDYHVFSTFDRDNDPYSGANCATLKGRGQGGWWFHGSCYHCALNAAWGRSEGSYHNIVWQDWKGPRHALQATTMKLRCD</sequence>
<dbReference type="InterPro" id="IPR050373">
    <property type="entry name" value="Fibrinogen_C-term_domain"/>
</dbReference>
<dbReference type="Pfam" id="PF00147">
    <property type="entry name" value="Fibrinogen_C"/>
    <property type="match status" value="1"/>
</dbReference>
<dbReference type="SMART" id="SM00186">
    <property type="entry name" value="FBG"/>
    <property type="match status" value="1"/>
</dbReference>
<reference evidence="2 3" key="1">
    <citation type="submission" date="2024-02" db="EMBL/GenBank/DDBJ databases">
        <authorList>
            <person name="Daric V."/>
            <person name="Darras S."/>
        </authorList>
    </citation>
    <scope>NUCLEOTIDE SEQUENCE [LARGE SCALE GENOMIC DNA]</scope>
</reference>
<dbReference type="EMBL" id="CAWYQH010000079">
    <property type="protein sequence ID" value="CAK8681069.1"/>
    <property type="molecule type" value="Genomic_DNA"/>
</dbReference>